<dbReference type="GO" id="GO:0000978">
    <property type="term" value="F:RNA polymerase II cis-regulatory region sequence-specific DNA binding"/>
    <property type="evidence" value="ECO:0007669"/>
    <property type="project" value="TreeGrafter"/>
</dbReference>
<evidence type="ECO:0000313" key="9">
    <source>
        <dbReference type="EMBL" id="WPH04891.1"/>
    </source>
</evidence>
<evidence type="ECO:0000256" key="5">
    <source>
        <dbReference type="ARBA" id="ARBA00023242"/>
    </source>
</evidence>
<protein>
    <recommendedName>
        <fullName evidence="8">TEA domain-containing protein</fullName>
    </recommendedName>
</protein>
<dbReference type="PROSITE" id="PS51088">
    <property type="entry name" value="TEA_2"/>
    <property type="match status" value="1"/>
</dbReference>
<feature type="compositionally biased region" description="Low complexity" evidence="7">
    <location>
        <begin position="8"/>
        <end position="22"/>
    </location>
</feature>
<evidence type="ECO:0000256" key="3">
    <source>
        <dbReference type="ARBA" id="ARBA00023015"/>
    </source>
</evidence>
<comment type="similarity">
    <text evidence="2">Belongs to the TEC1 family.</text>
</comment>
<evidence type="ECO:0000259" key="8">
    <source>
        <dbReference type="PROSITE" id="PS51088"/>
    </source>
</evidence>
<dbReference type="PANTHER" id="PTHR11834">
    <property type="entry name" value="TRANSCRIPTIONAL ENHANCER FACTOR TEF RELATED"/>
    <property type="match status" value="1"/>
</dbReference>
<name>A0AAQ3RCI0_9PEZI</name>
<dbReference type="SMART" id="SM00426">
    <property type="entry name" value="TEA"/>
    <property type="match status" value="1"/>
</dbReference>
<evidence type="ECO:0000256" key="7">
    <source>
        <dbReference type="SAM" id="MobiDB-lite"/>
    </source>
</evidence>
<sequence>MMLPARVLPSNASPPQNNANLPGSSRALRERSINFQHDDDHVTSNFENYKYQGYPQYIGNDWHGSFPRGVPNQPLHPPEDATPVRQWQNNDIITRGHHSQAQHARLHRQADNRDKRLVRLGRELVKRARAAEAYSKYRDKPPTKGKPAKDGPKWSDSLEEAFFEALVKYPPMGRKKLWHIDKLKGRNELVAHHIFELTGQERSRKQVSSHIQVLRPFLLHDPLIMKYVSNPENDKSSWAQGTNCAIGRRSNHPIGSVTCSQSTLPPSISDADKLERFKHELALFEPTGFSIFVQRNLQQEDRIEKLHTYCQSIERPLGPDIPPDSWQAILIDFPFLAEMHGRKPLDCNILVAEASLALPSSSFKDENGNGLSDIELGISFSCGSRHLSSKAKVQCQSTFYRNGHQAYISTSDTQFAPSIDGHSVETPIKFGSVFWAKTLASLANRLKEPADSVDTGTESVASLIKGITAVQEFIILPDTLQPQSSTRILIVLWRFRLASTSRGQASWQKVMAPSTMSPWPEATSSPTNYPEPPKMINSIPLNSFNPTSFATLSATWNGLGQTTYPNFESPFQYDSGSAVSGLSSVSWPTTGYDAVEPMMQNVHPDFSAENNFEFNGSNTNIAYDAMDLTDLNNAAFSFDVSNVEFATDPSLNQYSQAWDDSSYAHGYHNKHMISSTERGYETLATDLNDISRSQSHAPSQSQSQPQSRAAYSACGIDTYSQNFDDSQDGIDSQGEPTYSGNVQHGLEGGNGDEHDRSAMTHVIIKDDSEQHLA</sequence>
<organism evidence="9 10">
    <name type="scientific">Acrodontium crateriforme</name>
    <dbReference type="NCBI Taxonomy" id="150365"/>
    <lineage>
        <taxon>Eukaryota</taxon>
        <taxon>Fungi</taxon>
        <taxon>Dikarya</taxon>
        <taxon>Ascomycota</taxon>
        <taxon>Pezizomycotina</taxon>
        <taxon>Dothideomycetes</taxon>
        <taxon>Dothideomycetidae</taxon>
        <taxon>Mycosphaerellales</taxon>
        <taxon>Teratosphaeriaceae</taxon>
        <taxon>Acrodontium</taxon>
    </lineage>
</organism>
<dbReference type="PANTHER" id="PTHR11834:SF0">
    <property type="entry name" value="PROTEIN SCALLOPED"/>
    <property type="match status" value="1"/>
</dbReference>
<evidence type="ECO:0000313" key="10">
    <source>
        <dbReference type="Proteomes" id="UP001303373"/>
    </source>
</evidence>
<dbReference type="InterPro" id="IPR038096">
    <property type="entry name" value="TEA/ATTS_sf"/>
</dbReference>
<keyword evidence="10" id="KW-1185">Reference proteome</keyword>
<dbReference type="EMBL" id="CP138593">
    <property type="protein sequence ID" value="WPH04891.1"/>
    <property type="molecule type" value="Genomic_DNA"/>
</dbReference>
<evidence type="ECO:0000256" key="6">
    <source>
        <dbReference type="PROSITE-ProRule" id="PRU00505"/>
    </source>
</evidence>
<evidence type="ECO:0000256" key="2">
    <source>
        <dbReference type="ARBA" id="ARBA00008421"/>
    </source>
</evidence>
<proteinExistence type="inferred from homology"/>
<dbReference type="AlphaFoldDB" id="A0AAQ3RCI0"/>
<dbReference type="Gene3D" id="6.10.20.40">
    <property type="entry name" value="TEA/ATTS domain"/>
    <property type="match status" value="1"/>
</dbReference>
<dbReference type="GO" id="GO:0005634">
    <property type="term" value="C:nucleus"/>
    <property type="evidence" value="ECO:0007669"/>
    <property type="project" value="UniProtKB-SubCell"/>
</dbReference>
<feature type="region of interest" description="Disordered" evidence="7">
    <location>
        <begin position="722"/>
        <end position="756"/>
    </location>
</feature>
<keyword evidence="3" id="KW-0805">Transcription regulation</keyword>
<keyword evidence="4" id="KW-0804">Transcription</keyword>
<accession>A0AAQ3RCI0</accession>
<evidence type="ECO:0000256" key="1">
    <source>
        <dbReference type="ARBA" id="ARBA00004123"/>
    </source>
</evidence>
<feature type="DNA-binding region" description="TEA" evidence="6">
    <location>
        <begin position="147"/>
        <end position="221"/>
    </location>
</feature>
<dbReference type="Proteomes" id="UP001303373">
    <property type="component" value="Chromosome 14"/>
</dbReference>
<dbReference type="GO" id="GO:0000981">
    <property type="term" value="F:DNA-binding transcription factor activity, RNA polymerase II-specific"/>
    <property type="evidence" value="ECO:0007669"/>
    <property type="project" value="TreeGrafter"/>
</dbReference>
<dbReference type="Pfam" id="PF01285">
    <property type="entry name" value="TEA"/>
    <property type="match status" value="1"/>
</dbReference>
<keyword evidence="5" id="KW-0539">Nucleus</keyword>
<reference evidence="9 10" key="1">
    <citation type="submission" date="2023-11" db="EMBL/GenBank/DDBJ databases">
        <title>An acidophilic fungus is an integral part of prey digestion in a carnivorous sundew plant.</title>
        <authorList>
            <person name="Tsai I.J."/>
        </authorList>
    </citation>
    <scope>NUCLEOTIDE SEQUENCE [LARGE SCALE GENOMIC DNA]</scope>
    <source>
        <strain evidence="9">169a</strain>
    </source>
</reference>
<comment type="subcellular location">
    <subcellularLocation>
        <location evidence="1">Nucleus</location>
    </subcellularLocation>
</comment>
<feature type="region of interest" description="Disordered" evidence="7">
    <location>
        <begin position="1"/>
        <end position="24"/>
    </location>
</feature>
<dbReference type="InterPro" id="IPR050937">
    <property type="entry name" value="TEC1_TEAD_TF"/>
</dbReference>
<feature type="domain" description="TEA" evidence="8">
    <location>
        <begin position="147"/>
        <end position="221"/>
    </location>
</feature>
<evidence type="ECO:0000256" key="4">
    <source>
        <dbReference type="ARBA" id="ARBA00023163"/>
    </source>
</evidence>
<dbReference type="InterPro" id="IPR000818">
    <property type="entry name" value="TEA/ATTS_dom"/>
</dbReference>
<feature type="region of interest" description="Disordered" evidence="7">
    <location>
        <begin position="132"/>
        <end position="153"/>
    </location>
</feature>
<dbReference type="PRINTS" id="PR00065">
    <property type="entry name" value="TEADOMAIN"/>
</dbReference>
<gene>
    <name evidence="9" type="ORF">R9X50_00778800</name>
</gene>
<dbReference type="GO" id="GO:0005667">
    <property type="term" value="C:transcription regulator complex"/>
    <property type="evidence" value="ECO:0007669"/>
    <property type="project" value="TreeGrafter"/>
</dbReference>